<reference evidence="4" key="1">
    <citation type="submission" date="2021-06" db="EMBL/GenBank/DDBJ databases">
        <authorList>
            <person name="Kallberg Y."/>
            <person name="Tangrot J."/>
            <person name="Rosling A."/>
        </authorList>
    </citation>
    <scope>NUCLEOTIDE SEQUENCE</scope>
    <source>
        <strain evidence="4">UK204</strain>
    </source>
</reference>
<name>A0A9N8YNQ1_9GLOM</name>
<feature type="region of interest" description="Disordered" evidence="2">
    <location>
        <begin position="142"/>
        <end position="167"/>
    </location>
</feature>
<dbReference type="AlphaFoldDB" id="A0A9N8YNQ1"/>
<dbReference type="PROSITE" id="PS50118">
    <property type="entry name" value="HMG_BOX_2"/>
    <property type="match status" value="1"/>
</dbReference>
<feature type="domain" description="HMG box" evidence="3">
    <location>
        <begin position="51"/>
        <end position="100"/>
    </location>
</feature>
<evidence type="ECO:0000259" key="3">
    <source>
        <dbReference type="PROSITE" id="PS50118"/>
    </source>
</evidence>
<dbReference type="Gene3D" id="1.10.30.10">
    <property type="entry name" value="High mobility group box domain"/>
    <property type="match status" value="1"/>
</dbReference>
<gene>
    <name evidence="4" type="ORF">FCALED_LOCUS605</name>
</gene>
<evidence type="ECO:0000313" key="5">
    <source>
        <dbReference type="Proteomes" id="UP000789570"/>
    </source>
</evidence>
<dbReference type="Proteomes" id="UP000789570">
    <property type="component" value="Unassembled WGS sequence"/>
</dbReference>
<organism evidence="4 5">
    <name type="scientific">Funneliformis caledonium</name>
    <dbReference type="NCBI Taxonomy" id="1117310"/>
    <lineage>
        <taxon>Eukaryota</taxon>
        <taxon>Fungi</taxon>
        <taxon>Fungi incertae sedis</taxon>
        <taxon>Mucoromycota</taxon>
        <taxon>Glomeromycotina</taxon>
        <taxon>Glomeromycetes</taxon>
        <taxon>Glomerales</taxon>
        <taxon>Glomeraceae</taxon>
        <taxon>Funneliformis</taxon>
    </lineage>
</organism>
<keyword evidence="1" id="KW-0539">Nucleus</keyword>
<proteinExistence type="predicted"/>
<dbReference type="Pfam" id="PF00505">
    <property type="entry name" value="HMG_box"/>
    <property type="match status" value="1"/>
</dbReference>
<dbReference type="GO" id="GO:0005634">
    <property type="term" value="C:nucleus"/>
    <property type="evidence" value="ECO:0007669"/>
    <property type="project" value="UniProtKB-UniRule"/>
</dbReference>
<dbReference type="InterPro" id="IPR009071">
    <property type="entry name" value="HMG_box_dom"/>
</dbReference>
<keyword evidence="5" id="KW-1185">Reference proteome</keyword>
<accession>A0A9N8YNQ1</accession>
<dbReference type="EMBL" id="CAJVPQ010000061">
    <property type="protein sequence ID" value="CAG8441898.1"/>
    <property type="molecule type" value="Genomic_DNA"/>
</dbReference>
<dbReference type="InterPro" id="IPR036910">
    <property type="entry name" value="HMG_box_dom_sf"/>
</dbReference>
<comment type="caution">
    <text evidence="4">The sequence shown here is derived from an EMBL/GenBank/DDBJ whole genome shotgun (WGS) entry which is preliminary data.</text>
</comment>
<sequence length="212" mass="25243">MSRKYSVIRPTRNMKKNRNEPMVEIPDFEIPFPPKVTAQEIVAQRPPCKLGSRPPNIFFLYRMNYIKALKKILPNISMRPLSKHISESWRQEPEDRKEAYKVLFDQVEKALESRRRQDLILVSEDFPKVPRNNANTMSTNVEEGNKETNLQQDPQTFPEGSISTQYPNPPELLNLTPTFPLFYNYDLNTYFYYDDYFYPYEYYPVPYDQSNM</sequence>
<dbReference type="GO" id="GO:0003677">
    <property type="term" value="F:DNA binding"/>
    <property type="evidence" value="ECO:0007669"/>
    <property type="project" value="UniProtKB-UniRule"/>
</dbReference>
<keyword evidence="1" id="KW-0238">DNA-binding</keyword>
<dbReference type="SUPFAM" id="SSF47095">
    <property type="entry name" value="HMG-box"/>
    <property type="match status" value="1"/>
</dbReference>
<feature type="DNA-binding region" description="HMG box" evidence="1">
    <location>
        <begin position="51"/>
        <end position="100"/>
    </location>
</feature>
<feature type="compositionally biased region" description="Polar residues" evidence="2">
    <location>
        <begin position="142"/>
        <end position="155"/>
    </location>
</feature>
<evidence type="ECO:0000313" key="4">
    <source>
        <dbReference type="EMBL" id="CAG8441898.1"/>
    </source>
</evidence>
<evidence type="ECO:0000256" key="1">
    <source>
        <dbReference type="PROSITE-ProRule" id="PRU00267"/>
    </source>
</evidence>
<dbReference type="OrthoDB" id="5598240at2759"/>
<protein>
    <submittedName>
        <fullName evidence="4">17854_t:CDS:1</fullName>
    </submittedName>
</protein>
<evidence type="ECO:0000256" key="2">
    <source>
        <dbReference type="SAM" id="MobiDB-lite"/>
    </source>
</evidence>